<dbReference type="KEGG" id="vbo:CKY39_22225"/>
<dbReference type="InterPro" id="IPR036250">
    <property type="entry name" value="AcylCo_DH-like_C"/>
</dbReference>
<dbReference type="Pfam" id="PF02771">
    <property type="entry name" value="Acyl-CoA_dh_N"/>
    <property type="match status" value="1"/>
</dbReference>
<evidence type="ECO:0000313" key="8">
    <source>
        <dbReference type="EMBL" id="ATA55640.1"/>
    </source>
</evidence>
<dbReference type="Gene3D" id="1.20.140.10">
    <property type="entry name" value="Butyryl-CoA Dehydrogenase, subunit A, domain 3"/>
    <property type="match status" value="1"/>
</dbReference>
<name>A0A250DMS7_9BURK</name>
<dbReference type="SUPFAM" id="SSF47203">
    <property type="entry name" value="Acyl-CoA dehydrogenase C-terminal domain-like"/>
    <property type="match status" value="1"/>
</dbReference>
<proteinExistence type="inferred from homology"/>
<dbReference type="InterPro" id="IPR037069">
    <property type="entry name" value="AcylCoA_DH/ox_N_sf"/>
</dbReference>
<feature type="domain" description="Acyl-CoA dehydrogenase/oxidase C-terminal" evidence="6">
    <location>
        <begin position="220"/>
        <end position="329"/>
    </location>
</feature>
<evidence type="ECO:0000313" key="9">
    <source>
        <dbReference type="Proteomes" id="UP000217154"/>
    </source>
</evidence>
<evidence type="ECO:0000256" key="1">
    <source>
        <dbReference type="ARBA" id="ARBA00001974"/>
    </source>
</evidence>
<reference evidence="8 9" key="1">
    <citation type="submission" date="2017-09" db="EMBL/GenBank/DDBJ databases">
        <title>The diverse metabolic capabilities of V. boronicumulans make it an excellent choice for continued studies on novel biodegradation.</title>
        <authorList>
            <person name="Sun S."/>
        </authorList>
    </citation>
    <scope>NUCLEOTIDE SEQUENCE [LARGE SCALE GENOMIC DNA]</scope>
    <source>
        <strain evidence="8 9">J1</strain>
    </source>
</reference>
<dbReference type="Gene3D" id="1.10.540.10">
    <property type="entry name" value="Acyl-CoA dehydrogenase/oxidase, N-terminal domain"/>
    <property type="match status" value="1"/>
</dbReference>
<evidence type="ECO:0000256" key="3">
    <source>
        <dbReference type="ARBA" id="ARBA00022630"/>
    </source>
</evidence>
<dbReference type="SUPFAM" id="SSF56645">
    <property type="entry name" value="Acyl-CoA dehydrogenase NM domain-like"/>
    <property type="match status" value="1"/>
</dbReference>
<gene>
    <name evidence="8" type="ORF">CKY39_22225</name>
</gene>
<dbReference type="GO" id="GO:0050660">
    <property type="term" value="F:flavin adenine dinucleotide binding"/>
    <property type="evidence" value="ECO:0007669"/>
    <property type="project" value="InterPro"/>
</dbReference>
<accession>A0A250DMS7</accession>
<keyword evidence="3" id="KW-0285">Flavoprotein</keyword>
<dbReference type="GO" id="GO:0003995">
    <property type="term" value="F:acyl-CoA dehydrogenase activity"/>
    <property type="evidence" value="ECO:0007669"/>
    <property type="project" value="TreeGrafter"/>
</dbReference>
<evidence type="ECO:0000259" key="6">
    <source>
        <dbReference type="Pfam" id="PF00441"/>
    </source>
</evidence>
<dbReference type="RefSeq" id="WP_095745989.1">
    <property type="nucleotide sequence ID" value="NZ_CP023284.1"/>
</dbReference>
<evidence type="ECO:0000256" key="5">
    <source>
        <dbReference type="ARBA" id="ARBA00023002"/>
    </source>
</evidence>
<dbReference type="Proteomes" id="UP000217154">
    <property type="component" value="Chromosome"/>
</dbReference>
<dbReference type="EMBL" id="CP023284">
    <property type="protein sequence ID" value="ATA55640.1"/>
    <property type="molecule type" value="Genomic_DNA"/>
</dbReference>
<dbReference type="InterPro" id="IPR009075">
    <property type="entry name" value="AcylCo_DH/oxidase_C"/>
</dbReference>
<evidence type="ECO:0000259" key="7">
    <source>
        <dbReference type="Pfam" id="PF02771"/>
    </source>
</evidence>
<dbReference type="Gene3D" id="2.40.110.10">
    <property type="entry name" value="Butyryl-CoA Dehydrogenase, subunit A, domain 2"/>
    <property type="match status" value="1"/>
</dbReference>
<dbReference type="InterPro" id="IPR013786">
    <property type="entry name" value="AcylCoA_DH/ox_N"/>
</dbReference>
<evidence type="ECO:0000256" key="4">
    <source>
        <dbReference type="ARBA" id="ARBA00022827"/>
    </source>
</evidence>
<feature type="domain" description="Acyl-CoA dehydrogenase/oxidase N-terminal" evidence="7">
    <location>
        <begin position="34"/>
        <end position="103"/>
    </location>
</feature>
<evidence type="ECO:0000256" key="2">
    <source>
        <dbReference type="ARBA" id="ARBA00009347"/>
    </source>
</evidence>
<organism evidence="8 9">
    <name type="scientific">Variovorax boronicumulans</name>
    <dbReference type="NCBI Taxonomy" id="436515"/>
    <lineage>
        <taxon>Bacteria</taxon>
        <taxon>Pseudomonadati</taxon>
        <taxon>Pseudomonadota</taxon>
        <taxon>Betaproteobacteria</taxon>
        <taxon>Burkholderiales</taxon>
        <taxon>Comamonadaceae</taxon>
        <taxon>Variovorax</taxon>
    </lineage>
</organism>
<dbReference type="PANTHER" id="PTHR43884:SF20">
    <property type="entry name" value="ACYL-COA DEHYDROGENASE FADE28"/>
    <property type="match status" value="1"/>
</dbReference>
<comment type="similarity">
    <text evidence="2">Belongs to the acyl-CoA dehydrogenase family.</text>
</comment>
<keyword evidence="4" id="KW-0274">FAD</keyword>
<protein>
    <submittedName>
        <fullName evidence="8">Acyl-CoA dehydrogenase</fullName>
    </submittedName>
</protein>
<dbReference type="PANTHER" id="PTHR43884">
    <property type="entry name" value="ACYL-COA DEHYDROGENASE"/>
    <property type="match status" value="1"/>
</dbReference>
<dbReference type="InterPro" id="IPR046373">
    <property type="entry name" value="Acyl-CoA_Oxase/DH_mid-dom_sf"/>
</dbReference>
<dbReference type="Pfam" id="PF00441">
    <property type="entry name" value="Acyl-CoA_dh_1"/>
    <property type="match status" value="1"/>
</dbReference>
<dbReference type="AlphaFoldDB" id="A0A250DMS7"/>
<sequence length="371" mass="39238">MSTSFPSLFPGMLLDAASRYAEDHIAVAIDGDPVRELGWTATLVPEEAGGVGGSLSDLASIVEGLATHGLQLPVVETCAVVPLLLQAAGAETARRWLEAVAEGSVQMAPLTALSATPDVHAVTARHLDIGYELSGTVQGVDATLPATHYLVPAQVDGEDAIFLVDAERVGAPKARYRTMEGRLSADFILAQLPVPESACIARGAAARDARAKATDAALLLTAADTVAALATLIRQTVTHLKERRQFGVALSSFQVLRHRVADMYVKYLGAKGLVIHCFHAHEQNAPDLRRTLRLAKVSLAESARACAEAAIQMHGGMGVSEEVLATRTAQRLIASEFRYGDRLLHVAQLLALAPQACASQVSFSNQTGSVR</sequence>
<dbReference type="InterPro" id="IPR009100">
    <property type="entry name" value="AcylCoA_DH/oxidase_NM_dom_sf"/>
</dbReference>
<keyword evidence="5" id="KW-0560">Oxidoreductase</keyword>
<comment type="cofactor">
    <cofactor evidence="1">
        <name>FAD</name>
        <dbReference type="ChEBI" id="CHEBI:57692"/>
    </cofactor>
</comment>